<sequence>MDFAIFMERYGYRILVLVFGAAILGIILAPFVMTFWAFSSGGIAAAVIAVLVLAVGIALMVVPKFWNFAEKMRQTHVIEDWNDEK</sequence>
<protein>
    <submittedName>
        <fullName evidence="2">Uncharacterized protein</fullName>
    </submittedName>
</protein>
<feature type="transmembrane region" description="Helical" evidence="1">
    <location>
        <begin position="43"/>
        <end position="62"/>
    </location>
</feature>
<dbReference type="KEGG" id="tcq:TIRI35C_0276"/>
<dbReference type="RefSeq" id="WP_188202921.1">
    <property type="nucleotide sequence ID" value="NZ_LR881183.1"/>
</dbReference>
<accession>A0A7G2D572</accession>
<evidence type="ECO:0000256" key="1">
    <source>
        <dbReference type="SAM" id="Phobius"/>
    </source>
</evidence>
<dbReference type="EMBL" id="LR881183">
    <property type="protein sequence ID" value="CAD5243430.1"/>
    <property type="molecule type" value="Genomic_DNA"/>
</dbReference>
<name>A0A7G2D572_9EURY</name>
<feature type="transmembrane region" description="Helical" evidence="1">
    <location>
        <begin position="12"/>
        <end position="37"/>
    </location>
</feature>
<dbReference type="Proteomes" id="UP000516304">
    <property type="component" value="Chromosome TIRI35C"/>
</dbReference>
<keyword evidence="1" id="KW-0472">Membrane</keyword>
<gene>
    <name evidence="2" type="ORF">TIRI35C_0276</name>
</gene>
<proteinExistence type="predicted"/>
<dbReference type="AlphaFoldDB" id="A0A7G2D572"/>
<keyword evidence="1" id="KW-0812">Transmembrane</keyword>
<organism evidence="2 3">
    <name type="scientific">Thermococcus camini</name>
    <dbReference type="NCBI Taxonomy" id="2016373"/>
    <lineage>
        <taxon>Archaea</taxon>
        <taxon>Methanobacteriati</taxon>
        <taxon>Methanobacteriota</taxon>
        <taxon>Thermococci</taxon>
        <taxon>Thermococcales</taxon>
        <taxon>Thermococcaceae</taxon>
        <taxon>Thermococcus</taxon>
    </lineage>
</organism>
<reference evidence="2 3" key="1">
    <citation type="submission" date="2020-09" db="EMBL/GenBank/DDBJ databases">
        <authorList>
            <person name="Courtine D."/>
        </authorList>
    </citation>
    <scope>NUCLEOTIDE SEQUENCE [LARGE SCALE GENOMIC DNA]</scope>
    <source>
        <strain evidence="2 3">IRI35c</strain>
    </source>
</reference>
<evidence type="ECO:0000313" key="3">
    <source>
        <dbReference type="Proteomes" id="UP000516304"/>
    </source>
</evidence>
<dbReference type="GeneID" id="58918008"/>
<evidence type="ECO:0000313" key="2">
    <source>
        <dbReference type="EMBL" id="CAD5243430.1"/>
    </source>
</evidence>
<keyword evidence="3" id="KW-1185">Reference proteome</keyword>
<keyword evidence="1" id="KW-1133">Transmembrane helix</keyword>